<dbReference type="InterPro" id="IPR002602">
    <property type="entry name" value="DB"/>
</dbReference>
<dbReference type="SUPFAM" id="SSF48726">
    <property type="entry name" value="Immunoglobulin"/>
    <property type="match status" value="1"/>
</dbReference>
<dbReference type="InterPro" id="IPR013783">
    <property type="entry name" value="Ig-like_fold"/>
</dbReference>
<protein>
    <submittedName>
        <fullName evidence="10">DB module domain-containing protein</fullName>
    </submittedName>
</protein>
<evidence type="ECO:0000256" key="7">
    <source>
        <dbReference type="SAM" id="MobiDB-lite"/>
    </source>
</evidence>
<dbReference type="GO" id="GO:0005576">
    <property type="term" value="C:extracellular region"/>
    <property type="evidence" value="ECO:0007669"/>
    <property type="project" value="UniProtKB-SubCell"/>
</dbReference>
<evidence type="ECO:0000256" key="2">
    <source>
        <dbReference type="ARBA" id="ARBA00006356"/>
    </source>
</evidence>
<dbReference type="InterPro" id="IPR036179">
    <property type="entry name" value="Ig-like_dom_sf"/>
</dbReference>
<name>A0AAD4NI18_9BILA</name>
<dbReference type="AlphaFoldDB" id="A0AAD4NI18"/>
<keyword evidence="6" id="KW-0527">Neuropeptide</keyword>
<evidence type="ECO:0000256" key="5">
    <source>
        <dbReference type="ARBA" id="ARBA00022815"/>
    </source>
</evidence>
<accession>A0AAD4NI18</accession>
<feature type="chain" id="PRO_5042126337" evidence="8">
    <location>
        <begin position="27"/>
        <end position="550"/>
    </location>
</feature>
<gene>
    <name evidence="10" type="ORF">DdX_02587</name>
</gene>
<dbReference type="CDD" id="cd00096">
    <property type="entry name" value="Ig"/>
    <property type="match status" value="1"/>
</dbReference>
<evidence type="ECO:0000313" key="11">
    <source>
        <dbReference type="Proteomes" id="UP001201812"/>
    </source>
</evidence>
<reference evidence="10" key="1">
    <citation type="submission" date="2022-01" db="EMBL/GenBank/DDBJ databases">
        <title>Genome Sequence Resource for Two Populations of Ditylenchus destructor, the Migratory Endoparasitic Phytonematode.</title>
        <authorList>
            <person name="Zhang H."/>
            <person name="Lin R."/>
            <person name="Xie B."/>
        </authorList>
    </citation>
    <scope>NUCLEOTIDE SEQUENCE</scope>
    <source>
        <strain evidence="10">BazhouSP</strain>
    </source>
</reference>
<evidence type="ECO:0000259" key="9">
    <source>
        <dbReference type="PROSITE" id="PS50835"/>
    </source>
</evidence>
<keyword evidence="3" id="KW-0964">Secreted</keyword>
<feature type="signal peptide" evidence="8">
    <location>
        <begin position="1"/>
        <end position="26"/>
    </location>
</feature>
<keyword evidence="4" id="KW-0165">Cleavage on pair of basic residues</keyword>
<evidence type="ECO:0000256" key="6">
    <source>
        <dbReference type="ARBA" id="ARBA00023320"/>
    </source>
</evidence>
<dbReference type="Proteomes" id="UP001201812">
    <property type="component" value="Unassembled WGS sequence"/>
</dbReference>
<evidence type="ECO:0000256" key="1">
    <source>
        <dbReference type="ARBA" id="ARBA00004613"/>
    </source>
</evidence>
<dbReference type="EMBL" id="JAKKPZ010000002">
    <property type="protein sequence ID" value="KAI1725901.1"/>
    <property type="molecule type" value="Genomic_DNA"/>
</dbReference>
<dbReference type="InterPro" id="IPR007110">
    <property type="entry name" value="Ig-like_dom"/>
</dbReference>
<dbReference type="Gene3D" id="2.60.40.10">
    <property type="entry name" value="Immunoglobulins"/>
    <property type="match status" value="1"/>
</dbReference>
<keyword evidence="11" id="KW-1185">Reference proteome</keyword>
<evidence type="ECO:0000256" key="4">
    <source>
        <dbReference type="ARBA" id="ARBA00022685"/>
    </source>
</evidence>
<organism evidence="10 11">
    <name type="scientific">Ditylenchus destructor</name>
    <dbReference type="NCBI Taxonomy" id="166010"/>
    <lineage>
        <taxon>Eukaryota</taxon>
        <taxon>Metazoa</taxon>
        <taxon>Ecdysozoa</taxon>
        <taxon>Nematoda</taxon>
        <taxon>Chromadorea</taxon>
        <taxon>Rhabditida</taxon>
        <taxon>Tylenchina</taxon>
        <taxon>Tylenchomorpha</taxon>
        <taxon>Sphaerularioidea</taxon>
        <taxon>Anguinidae</taxon>
        <taxon>Anguininae</taxon>
        <taxon>Ditylenchus</taxon>
    </lineage>
</organism>
<proteinExistence type="inferred from homology"/>
<feature type="compositionally biased region" description="Polar residues" evidence="7">
    <location>
        <begin position="533"/>
        <end position="542"/>
    </location>
</feature>
<dbReference type="GO" id="GO:0007218">
    <property type="term" value="P:neuropeptide signaling pathway"/>
    <property type="evidence" value="ECO:0007669"/>
    <property type="project" value="UniProtKB-KW"/>
</dbReference>
<dbReference type="Pfam" id="PF01682">
    <property type="entry name" value="DB"/>
    <property type="match status" value="1"/>
</dbReference>
<dbReference type="PROSITE" id="PS50835">
    <property type="entry name" value="IG_LIKE"/>
    <property type="match status" value="1"/>
</dbReference>
<evidence type="ECO:0000256" key="3">
    <source>
        <dbReference type="ARBA" id="ARBA00022525"/>
    </source>
</evidence>
<comment type="similarity">
    <text evidence="2">Belongs to the FARP (FMRFamide related peptide) family.</text>
</comment>
<keyword evidence="5" id="KW-0027">Amidation</keyword>
<sequence>MSIMVRLLSILFAVILFSSFLTDAISADSESKITELSADTNYIPFMNRFYGDVDPLTASYRLWKRAPMDRSAMVRFGKRAPMDRSAMVRFGKRAPMDRSAMVRFGKRAPMDRSAMVRFGKRVPDQFYNSVRYDEGVQFAEAVGRLFPPIMETFRRLISLTWLIIPQIAFGLPNNNNVQLTTTSNNFMSLVAGFTARMQCSLYRCATKSQSYPSINVMWYKDDVMLFNGTEFIPSSGIEPSNIVLQKLITPEATSNIADQCATEEYVLLLKNISKSDAGEYRCQLLNLSQQLDFRLDVLESGLSAGFQSRYTYDYTECCVEKGLTPICRSMCKPKDMHLDFFDPTSCKTDDYRNFLHCATDGGKRNYVPCCRQRSVPSFCYDFCSNGFQMLKRTHRLCLYYLPEIFECFNMQHEVPEVVLSGKATILNNESPAEDSIIHNNNLSGRRRMNKRSPTSMVVMSHEPGLEKNTRFINVDPKSIEWGPKSDICVAWNIVMKDNQVTPSSGKAVHYVAYVQASNNYGASEPSQPLYVTAPSTTTSVKTQETRNIRH</sequence>
<comment type="caution">
    <text evidence="10">The sequence shown here is derived from an EMBL/GenBank/DDBJ whole genome shotgun (WGS) entry which is preliminary data.</text>
</comment>
<dbReference type="PANTHER" id="PTHR20986">
    <property type="entry name" value="FMRFAMIDE-RELATED PEPTIDES"/>
    <property type="match status" value="1"/>
</dbReference>
<evidence type="ECO:0000256" key="8">
    <source>
        <dbReference type="SAM" id="SignalP"/>
    </source>
</evidence>
<feature type="region of interest" description="Disordered" evidence="7">
    <location>
        <begin position="527"/>
        <end position="550"/>
    </location>
</feature>
<feature type="domain" description="Ig-like" evidence="9">
    <location>
        <begin position="172"/>
        <end position="294"/>
    </location>
</feature>
<keyword evidence="8" id="KW-0732">Signal</keyword>
<comment type="subcellular location">
    <subcellularLocation>
        <location evidence="1">Secreted</location>
    </subcellularLocation>
</comment>
<evidence type="ECO:0000313" key="10">
    <source>
        <dbReference type="EMBL" id="KAI1725901.1"/>
    </source>
</evidence>
<dbReference type="PANTHER" id="PTHR20986:SF16">
    <property type="entry name" value="FMRFAMIDE-LIKE NEUROPEPTIDES 7"/>
    <property type="match status" value="1"/>
</dbReference>
<dbReference type="InterPro" id="IPR051041">
    <property type="entry name" value="FMRFamide-related_np"/>
</dbReference>